<dbReference type="RefSeq" id="WP_071717660.1">
    <property type="nucleotide sequence ID" value="NZ_CBCSHB010000009.1"/>
</dbReference>
<evidence type="ECO:0000313" key="3">
    <source>
        <dbReference type="Proteomes" id="UP000182788"/>
    </source>
</evidence>
<sequence length="91" mass="10948">MIEKHKNKVILDVYRGNEESLQSTIEEIKAYSKTYENDKVTVIDLKKPHSNFLDEEQYIIILQVERDTENLGRKYEYEEEKIVGFFEDEEE</sequence>
<reference evidence="1 4" key="2">
    <citation type="submission" date="2023-03" db="EMBL/GenBank/DDBJ databases">
        <title>Bacillus Genome Sequencing.</title>
        <authorList>
            <person name="Dunlap C."/>
        </authorList>
    </citation>
    <scope>NUCLEOTIDE SEQUENCE [LARGE SCALE GENOMIC DNA]</scope>
    <source>
        <strain evidence="1 4">B-615</strain>
    </source>
</reference>
<dbReference type="Proteomes" id="UP000182788">
    <property type="component" value="Unassembled WGS sequence"/>
</dbReference>
<evidence type="ECO:0000313" key="2">
    <source>
        <dbReference type="EMBL" id="OJD82049.1"/>
    </source>
</evidence>
<proteinExistence type="predicted"/>
<dbReference type="GeneID" id="87590357"/>
<dbReference type="AlphaFoldDB" id="A0A1J9UVN9"/>
<dbReference type="EMBL" id="JARMDB010000004">
    <property type="protein sequence ID" value="MED1565478.1"/>
    <property type="molecule type" value="Genomic_DNA"/>
</dbReference>
<evidence type="ECO:0000313" key="1">
    <source>
        <dbReference type="EMBL" id="MED1565478.1"/>
    </source>
</evidence>
<dbReference type="Proteomes" id="UP001309448">
    <property type="component" value="Unassembled WGS sequence"/>
</dbReference>
<comment type="caution">
    <text evidence="2">The sequence shown here is derived from an EMBL/GenBank/DDBJ whole genome shotgun (WGS) entry which is preliminary data.</text>
</comment>
<organism evidence="2 3">
    <name type="scientific">Bacillus paramycoides</name>
    <dbReference type="NCBI Taxonomy" id="2026194"/>
    <lineage>
        <taxon>Bacteria</taxon>
        <taxon>Bacillati</taxon>
        <taxon>Bacillota</taxon>
        <taxon>Bacilli</taxon>
        <taxon>Bacillales</taxon>
        <taxon>Bacillaceae</taxon>
        <taxon>Bacillus</taxon>
        <taxon>Bacillus cereus group</taxon>
    </lineage>
</organism>
<accession>A0A1J9UVN9</accession>
<name>A0A1J9UVN9_9BACI</name>
<protein>
    <submittedName>
        <fullName evidence="2">Uncharacterized protein</fullName>
    </submittedName>
</protein>
<reference evidence="2 3" key="1">
    <citation type="submission" date="2016-06" db="EMBL/GenBank/DDBJ databases">
        <title>First insights into the genetic diversity and population structure of in the Bacillus cereus group bacteria from diverse marine environments.</title>
        <authorList>
            <person name="Liu Y."/>
            <person name="Lai Q."/>
            <person name="Shao Z."/>
        </authorList>
    </citation>
    <scope>NUCLEOTIDE SEQUENCE [LARGE SCALE GENOMIC DNA]</scope>
    <source>
        <strain evidence="2 3">NH24A2</strain>
    </source>
</reference>
<evidence type="ECO:0000313" key="4">
    <source>
        <dbReference type="Proteomes" id="UP001309448"/>
    </source>
</evidence>
<dbReference type="EMBL" id="MAOI01000020">
    <property type="protein sequence ID" value="OJD82049.1"/>
    <property type="molecule type" value="Genomic_DNA"/>
</dbReference>
<gene>
    <name evidence="2" type="ORF">BAU28_22070</name>
    <name evidence="1" type="ORF">P4U88_05870</name>
</gene>
<keyword evidence="4" id="KW-1185">Reference proteome</keyword>